<feature type="compositionally biased region" description="Polar residues" evidence="1">
    <location>
        <begin position="1"/>
        <end position="10"/>
    </location>
</feature>
<feature type="non-terminal residue" evidence="2">
    <location>
        <position position="70"/>
    </location>
</feature>
<dbReference type="EMBL" id="JAAGMN010006980">
    <property type="protein sequence ID" value="NEE17820.1"/>
    <property type="molecule type" value="Genomic_DNA"/>
</dbReference>
<evidence type="ECO:0000256" key="1">
    <source>
        <dbReference type="SAM" id="MobiDB-lite"/>
    </source>
</evidence>
<sequence>GRTAWSLSAHHSSRLPQGDEAAPERSWLAAGATLAPEHRSIVFEVVARLLFHPILVLSVYLLFCAESLPG</sequence>
<protein>
    <submittedName>
        <fullName evidence="2">Uncharacterized protein</fullName>
    </submittedName>
</protein>
<feature type="region of interest" description="Disordered" evidence="1">
    <location>
        <begin position="1"/>
        <end position="20"/>
    </location>
</feature>
<organism evidence="2">
    <name type="scientific">Streptomyces sp. SID7499</name>
    <dbReference type="NCBI Taxonomy" id="2706086"/>
    <lineage>
        <taxon>Bacteria</taxon>
        <taxon>Bacillati</taxon>
        <taxon>Actinomycetota</taxon>
        <taxon>Actinomycetes</taxon>
        <taxon>Kitasatosporales</taxon>
        <taxon>Streptomycetaceae</taxon>
        <taxon>Streptomyces</taxon>
    </lineage>
</organism>
<name>A0A6G3XJX1_9ACTN</name>
<dbReference type="AlphaFoldDB" id="A0A6G3XJX1"/>
<reference evidence="2" key="1">
    <citation type="submission" date="2020-01" db="EMBL/GenBank/DDBJ databases">
        <title>Insect and environment-associated Actinomycetes.</title>
        <authorList>
            <person name="Currrie C."/>
            <person name="Chevrette M."/>
            <person name="Carlson C."/>
            <person name="Stubbendieck R."/>
            <person name="Wendt-Pienkowski E."/>
        </authorList>
    </citation>
    <scope>NUCLEOTIDE SEQUENCE</scope>
    <source>
        <strain evidence="2">SID7499</strain>
    </source>
</reference>
<accession>A0A6G3XJX1</accession>
<gene>
    <name evidence="2" type="ORF">G3M58_66580</name>
</gene>
<feature type="non-terminal residue" evidence="2">
    <location>
        <position position="1"/>
    </location>
</feature>
<comment type="caution">
    <text evidence="2">The sequence shown here is derived from an EMBL/GenBank/DDBJ whole genome shotgun (WGS) entry which is preliminary data.</text>
</comment>
<evidence type="ECO:0000313" key="2">
    <source>
        <dbReference type="EMBL" id="NEE17820.1"/>
    </source>
</evidence>
<proteinExistence type="predicted"/>